<gene>
    <name evidence="7" type="ORF">IE331_04200</name>
</gene>
<dbReference type="Gene3D" id="1.20.1250.20">
    <property type="entry name" value="MFS general substrate transporter like domains"/>
    <property type="match status" value="1"/>
</dbReference>
<evidence type="ECO:0000313" key="8">
    <source>
        <dbReference type="Proteomes" id="UP000616839"/>
    </source>
</evidence>
<keyword evidence="4 5" id="KW-0472">Membrane</keyword>
<proteinExistence type="predicted"/>
<evidence type="ECO:0000313" key="7">
    <source>
        <dbReference type="EMBL" id="MBD8868822.1"/>
    </source>
</evidence>
<feature type="domain" description="Major facilitator superfamily (MFS) profile" evidence="6">
    <location>
        <begin position="13"/>
        <end position="383"/>
    </location>
</feature>
<dbReference type="AlphaFoldDB" id="A0A927K2R8"/>
<dbReference type="EMBL" id="JACYXZ010000001">
    <property type="protein sequence ID" value="MBD8868822.1"/>
    <property type="molecule type" value="Genomic_DNA"/>
</dbReference>
<evidence type="ECO:0000256" key="3">
    <source>
        <dbReference type="ARBA" id="ARBA00022989"/>
    </source>
</evidence>
<feature type="transmembrane region" description="Helical" evidence="5">
    <location>
        <begin position="12"/>
        <end position="36"/>
    </location>
</feature>
<dbReference type="InterPro" id="IPR052714">
    <property type="entry name" value="MFS_Exporter"/>
</dbReference>
<feature type="transmembrane region" description="Helical" evidence="5">
    <location>
        <begin position="331"/>
        <end position="355"/>
    </location>
</feature>
<reference evidence="7" key="1">
    <citation type="submission" date="2020-09" db="EMBL/GenBank/DDBJ databases">
        <title>Nocardioides sp. strain MJB4 16S ribosomal RNA gene Genome sequencing and assembly.</title>
        <authorList>
            <person name="Kim I."/>
        </authorList>
    </citation>
    <scope>NUCLEOTIDE SEQUENCE</scope>
    <source>
        <strain evidence="7">MJB4</strain>
    </source>
</reference>
<feature type="transmembrane region" description="Helical" evidence="5">
    <location>
        <begin position="271"/>
        <end position="289"/>
    </location>
</feature>
<evidence type="ECO:0000256" key="4">
    <source>
        <dbReference type="ARBA" id="ARBA00023136"/>
    </source>
</evidence>
<dbReference type="PANTHER" id="PTHR23531:SF1">
    <property type="entry name" value="QUINOLENE RESISTANCE PROTEIN NORA"/>
    <property type="match status" value="1"/>
</dbReference>
<dbReference type="PANTHER" id="PTHR23531">
    <property type="entry name" value="QUINOLENE RESISTANCE PROTEIN NORA"/>
    <property type="match status" value="1"/>
</dbReference>
<keyword evidence="8" id="KW-1185">Reference proteome</keyword>
<feature type="transmembrane region" description="Helical" evidence="5">
    <location>
        <begin position="295"/>
        <end position="319"/>
    </location>
</feature>
<dbReference type="InterPro" id="IPR011701">
    <property type="entry name" value="MFS"/>
</dbReference>
<feature type="transmembrane region" description="Helical" evidence="5">
    <location>
        <begin position="361"/>
        <end position="381"/>
    </location>
</feature>
<dbReference type="SUPFAM" id="SSF103473">
    <property type="entry name" value="MFS general substrate transporter"/>
    <property type="match status" value="1"/>
</dbReference>
<evidence type="ECO:0000259" key="6">
    <source>
        <dbReference type="PROSITE" id="PS50850"/>
    </source>
</evidence>
<feature type="transmembrane region" description="Helical" evidence="5">
    <location>
        <begin position="167"/>
        <end position="187"/>
    </location>
</feature>
<dbReference type="Pfam" id="PF07690">
    <property type="entry name" value="MFS_1"/>
    <property type="match status" value="1"/>
</dbReference>
<feature type="transmembrane region" description="Helical" evidence="5">
    <location>
        <begin position="80"/>
        <end position="103"/>
    </location>
</feature>
<dbReference type="RefSeq" id="WP_192140770.1">
    <property type="nucleotide sequence ID" value="NZ_JACYXZ010000001.1"/>
</dbReference>
<sequence length="391" mass="38957">MVEASPARLFSPAFVALTLADLAYFTAAGILLALTPLFVTGPLSSGKAAVGVAMGAFSVTTVLLRPWTGRWADERGRRSLLVGGALMFTVVVAGHLAVTGLVWLVVLRMLLGAAEALFFVAAFATLADLAPPGRTGAALSFNSLALYAGVALGPVVAQVLLRVGGFTAGWLGAVGFAAAATALATRVPETLDRRSEDGARHSLVHRPALLPGLALFTGVAAMSGFFAFAVLRAQQVGIERWSVVLLLFGTVIVLCRIVFADLPDRVPPVGLAASALAVLAGGAALLALVPTASGLLVGSAVAAVGVAFLTPAIFAAVFASTGSSERGAASGTLSVFIDLGLGGGPVLVGFVAAGYGIGGGLVAAAALAGLGAVLLAVRALAPGATPRERSA</sequence>
<feature type="transmembrane region" description="Helical" evidence="5">
    <location>
        <begin position="208"/>
        <end position="229"/>
    </location>
</feature>
<dbReference type="Proteomes" id="UP000616839">
    <property type="component" value="Unassembled WGS sequence"/>
</dbReference>
<accession>A0A927K2R8</accession>
<keyword evidence="2 5" id="KW-0812">Transmembrane</keyword>
<dbReference type="InterPro" id="IPR036259">
    <property type="entry name" value="MFS_trans_sf"/>
</dbReference>
<comment type="subcellular location">
    <subcellularLocation>
        <location evidence="1">Cell membrane</location>
        <topology evidence="1">Multi-pass membrane protein</topology>
    </subcellularLocation>
</comment>
<dbReference type="PROSITE" id="PS50850">
    <property type="entry name" value="MFS"/>
    <property type="match status" value="1"/>
</dbReference>
<evidence type="ECO:0000256" key="1">
    <source>
        <dbReference type="ARBA" id="ARBA00004651"/>
    </source>
</evidence>
<feature type="transmembrane region" description="Helical" evidence="5">
    <location>
        <begin position="241"/>
        <end position="259"/>
    </location>
</feature>
<protein>
    <submittedName>
        <fullName evidence="7">MFS transporter</fullName>
    </submittedName>
</protein>
<feature type="transmembrane region" description="Helical" evidence="5">
    <location>
        <begin position="48"/>
        <end position="68"/>
    </location>
</feature>
<dbReference type="InterPro" id="IPR020846">
    <property type="entry name" value="MFS_dom"/>
</dbReference>
<comment type="caution">
    <text evidence="7">The sequence shown here is derived from an EMBL/GenBank/DDBJ whole genome shotgun (WGS) entry which is preliminary data.</text>
</comment>
<evidence type="ECO:0000256" key="5">
    <source>
        <dbReference type="SAM" id="Phobius"/>
    </source>
</evidence>
<organism evidence="7 8">
    <name type="scientific">Nocardioides donggukensis</name>
    <dbReference type="NCBI Taxonomy" id="2774019"/>
    <lineage>
        <taxon>Bacteria</taxon>
        <taxon>Bacillati</taxon>
        <taxon>Actinomycetota</taxon>
        <taxon>Actinomycetes</taxon>
        <taxon>Propionibacteriales</taxon>
        <taxon>Nocardioidaceae</taxon>
        <taxon>Nocardioides</taxon>
    </lineage>
</organism>
<dbReference type="GO" id="GO:0005886">
    <property type="term" value="C:plasma membrane"/>
    <property type="evidence" value="ECO:0007669"/>
    <property type="project" value="UniProtKB-SubCell"/>
</dbReference>
<feature type="transmembrane region" description="Helical" evidence="5">
    <location>
        <begin position="139"/>
        <end position="161"/>
    </location>
</feature>
<name>A0A927K2R8_9ACTN</name>
<keyword evidence="3 5" id="KW-1133">Transmembrane helix</keyword>
<evidence type="ECO:0000256" key="2">
    <source>
        <dbReference type="ARBA" id="ARBA00022692"/>
    </source>
</evidence>
<dbReference type="GO" id="GO:0022857">
    <property type="term" value="F:transmembrane transporter activity"/>
    <property type="evidence" value="ECO:0007669"/>
    <property type="project" value="InterPro"/>
</dbReference>
<feature type="transmembrane region" description="Helical" evidence="5">
    <location>
        <begin position="109"/>
        <end position="127"/>
    </location>
</feature>